<evidence type="ECO:0000313" key="2">
    <source>
        <dbReference type="EMBL" id="OCF47353.1"/>
    </source>
</evidence>
<feature type="compositionally biased region" description="Low complexity" evidence="1">
    <location>
        <begin position="52"/>
        <end position="68"/>
    </location>
</feature>
<proteinExistence type="predicted"/>
<feature type="region of interest" description="Disordered" evidence="1">
    <location>
        <begin position="177"/>
        <end position="196"/>
    </location>
</feature>
<dbReference type="AlphaFoldDB" id="A0A1B9HVR4"/>
<sequence>MLSMAPPDSVRWRERSIATDHEESQSVDGSPPLRSIESQDSPMYPSSQFHLPPASQYVPPSSQYSYPALSQFQMGSQSTQNAPGANKTTTTRGPRGKSWEKDTSSDGRFSANQVLMRYLTMFGGYLKWKGDSGTGISKAQALKQAGDMLIKEGCSQRTDNAIDSQIKALQTSYNSATAYKRGTGAGEEEDTLHGES</sequence>
<organism evidence="2">
    <name type="scientific">Kwoniella pini CBS 10737</name>
    <dbReference type="NCBI Taxonomy" id="1296096"/>
    <lineage>
        <taxon>Eukaryota</taxon>
        <taxon>Fungi</taxon>
        <taxon>Dikarya</taxon>
        <taxon>Basidiomycota</taxon>
        <taxon>Agaricomycotina</taxon>
        <taxon>Tremellomycetes</taxon>
        <taxon>Tremellales</taxon>
        <taxon>Cryptococcaceae</taxon>
        <taxon>Kwoniella</taxon>
    </lineage>
</organism>
<dbReference type="RefSeq" id="XP_019008572.1">
    <property type="nucleotide sequence ID" value="XM_019157959.1"/>
</dbReference>
<reference evidence="2" key="1">
    <citation type="submission" date="2013-07" db="EMBL/GenBank/DDBJ databases">
        <title>The Genome Sequence of Cryptococcus pinus CBS10737.</title>
        <authorList>
            <consortium name="The Broad Institute Genome Sequencing Platform"/>
            <person name="Cuomo C."/>
            <person name="Litvintseva A."/>
            <person name="Chen Y."/>
            <person name="Heitman J."/>
            <person name="Sun S."/>
            <person name="Springer D."/>
            <person name="Dromer F."/>
            <person name="Young S.K."/>
            <person name="Zeng Q."/>
            <person name="Gargeya S."/>
            <person name="Fitzgerald M."/>
            <person name="Abouelleil A."/>
            <person name="Alvarado L."/>
            <person name="Berlin A.M."/>
            <person name="Chapman S.B."/>
            <person name="Dewar J."/>
            <person name="Goldberg J."/>
            <person name="Griggs A."/>
            <person name="Gujja S."/>
            <person name="Hansen M."/>
            <person name="Howarth C."/>
            <person name="Imamovic A."/>
            <person name="Larimer J."/>
            <person name="McCowan C."/>
            <person name="Murphy C."/>
            <person name="Pearson M."/>
            <person name="Priest M."/>
            <person name="Roberts A."/>
            <person name="Saif S."/>
            <person name="Shea T."/>
            <person name="Sykes S."/>
            <person name="Wortman J."/>
            <person name="Nusbaum C."/>
            <person name="Birren B."/>
        </authorList>
    </citation>
    <scope>NUCLEOTIDE SEQUENCE [LARGE SCALE GENOMIC DNA]</scope>
    <source>
        <strain evidence="2">CBS 10737</strain>
    </source>
</reference>
<name>A0A1B9HVR4_9TREE</name>
<dbReference type="PANTHER" id="PTHR33324">
    <property type="entry name" value="EXPRESSED PROTEIN"/>
    <property type="match status" value="1"/>
</dbReference>
<keyword evidence="4" id="KW-1185">Reference proteome</keyword>
<reference evidence="2" key="3">
    <citation type="submission" date="2016-07" db="EMBL/GenBank/DDBJ databases">
        <title>Evolution of pathogenesis and genome organization in the Tremellales.</title>
        <authorList>
            <person name="Cuomo C."/>
            <person name="Litvintseva A."/>
            <person name="Heitman J."/>
            <person name="Chen Y."/>
            <person name="Sun S."/>
            <person name="Springer D."/>
            <person name="Dromer F."/>
            <person name="Young S."/>
            <person name="Zeng Q."/>
            <person name="Chapman S."/>
            <person name="Gujja S."/>
            <person name="Saif S."/>
            <person name="Birren B."/>
        </authorList>
    </citation>
    <scope>NUCLEOTIDE SEQUENCE</scope>
    <source>
        <strain evidence="2">CBS 10737</strain>
    </source>
</reference>
<dbReference type="KEGG" id="kpin:30174618"/>
<reference evidence="3" key="2">
    <citation type="submission" date="2013-07" db="EMBL/GenBank/DDBJ databases">
        <authorList>
            <consortium name="The Broad Institute Genome Sequencing Platform"/>
            <person name="Cuomo C."/>
            <person name="Litvintseva A."/>
            <person name="Chen Y."/>
            <person name="Heitman J."/>
            <person name="Sun S."/>
            <person name="Springer D."/>
            <person name="Dromer F."/>
            <person name="Young S.K."/>
            <person name="Zeng Q."/>
            <person name="Gargeya S."/>
            <person name="Fitzgerald M."/>
            <person name="Abouelleil A."/>
            <person name="Alvarado L."/>
            <person name="Berlin A.M."/>
            <person name="Chapman S.B."/>
            <person name="Dewar J."/>
            <person name="Goldberg J."/>
            <person name="Griggs A."/>
            <person name="Gujja S."/>
            <person name="Hansen M."/>
            <person name="Howarth C."/>
            <person name="Imamovic A."/>
            <person name="Larimer J."/>
            <person name="McCowan C."/>
            <person name="Murphy C."/>
            <person name="Pearson M."/>
            <person name="Priest M."/>
            <person name="Roberts A."/>
            <person name="Saif S."/>
            <person name="Shea T."/>
            <person name="Sykes S."/>
            <person name="Wortman J."/>
            <person name="Nusbaum C."/>
            <person name="Birren B."/>
        </authorList>
    </citation>
    <scope>NUCLEOTIDE SEQUENCE</scope>
    <source>
        <strain evidence="3">CBS 10737</strain>
    </source>
</reference>
<feature type="compositionally biased region" description="Basic and acidic residues" evidence="1">
    <location>
        <begin position="10"/>
        <end position="24"/>
    </location>
</feature>
<evidence type="ECO:0000256" key="1">
    <source>
        <dbReference type="SAM" id="MobiDB-lite"/>
    </source>
</evidence>
<feature type="compositionally biased region" description="Polar residues" evidence="1">
    <location>
        <begin position="36"/>
        <end position="49"/>
    </location>
</feature>
<evidence type="ECO:0000313" key="3">
    <source>
        <dbReference type="EMBL" id="WWC67862.1"/>
    </source>
</evidence>
<evidence type="ECO:0000313" key="4">
    <source>
        <dbReference type="Proteomes" id="UP000094020"/>
    </source>
</evidence>
<feature type="region of interest" description="Disordered" evidence="1">
    <location>
        <begin position="1"/>
        <end position="106"/>
    </location>
</feature>
<accession>A0A1B9HVR4</accession>
<protein>
    <submittedName>
        <fullName evidence="2">Uncharacterized protein</fullName>
    </submittedName>
</protein>
<reference evidence="3" key="4">
    <citation type="submission" date="2024-02" db="EMBL/GenBank/DDBJ databases">
        <title>Comparative genomics of Cryptococcus and Kwoniella reveals pathogenesis evolution and contrasting modes of karyotype evolution via chromosome fusion or intercentromeric recombination.</title>
        <authorList>
            <person name="Coelho M.A."/>
            <person name="David-Palma M."/>
            <person name="Shea T."/>
            <person name="Bowers K."/>
            <person name="McGinley-Smith S."/>
            <person name="Mohammad A.W."/>
            <person name="Gnirke A."/>
            <person name="Yurkov A.M."/>
            <person name="Nowrousian M."/>
            <person name="Sun S."/>
            <person name="Cuomo C.A."/>
            <person name="Heitman J."/>
        </authorList>
    </citation>
    <scope>NUCLEOTIDE SEQUENCE</scope>
    <source>
        <strain evidence="3">CBS 10737</strain>
    </source>
</reference>
<gene>
    <name evidence="2" type="ORF">I206_06249</name>
    <name evidence="3" type="ORF">I206_101779</name>
</gene>
<dbReference type="Proteomes" id="UP000094020">
    <property type="component" value="Chromosome 2"/>
</dbReference>
<dbReference type="EMBL" id="KV700116">
    <property type="protein sequence ID" value="OCF47353.1"/>
    <property type="molecule type" value="Genomic_DNA"/>
</dbReference>
<dbReference type="EMBL" id="CP144520">
    <property type="protein sequence ID" value="WWC67862.1"/>
    <property type="molecule type" value="Genomic_DNA"/>
</dbReference>
<dbReference type="PANTHER" id="PTHR33324:SF2">
    <property type="entry name" value="MYB_SANT-LIKE DNA-BINDING DOMAIN-CONTAINING PROTEIN"/>
    <property type="match status" value="1"/>
</dbReference>
<feature type="compositionally biased region" description="Polar residues" evidence="1">
    <location>
        <begin position="70"/>
        <end position="92"/>
    </location>
</feature>
<dbReference type="GeneID" id="30174618"/>